<evidence type="ECO:0000256" key="6">
    <source>
        <dbReference type="ARBA" id="ARBA00022695"/>
    </source>
</evidence>
<keyword evidence="10 14" id="KW-0067">ATP-binding</keyword>
<dbReference type="NCBIfam" id="TIGR00083">
    <property type="entry name" value="ribF"/>
    <property type="match status" value="1"/>
</dbReference>
<keyword evidence="11" id="KW-0511">Multifunctional enzyme</keyword>
<comment type="pathway">
    <text evidence="2 14">Cofactor biosynthesis; FMN biosynthesis; FMN from riboflavin (ATP route): step 1/1.</text>
</comment>
<dbReference type="NCBIfam" id="TIGR00125">
    <property type="entry name" value="cyt_tran_rel"/>
    <property type="match status" value="1"/>
</dbReference>
<dbReference type="GO" id="GO:0008531">
    <property type="term" value="F:riboflavin kinase activity"/>
    <property type="evidence" value="ECO:0007669"/>
    <property type="project" value="UniProtKB-UniRule"/>
</dbReference>
<evidence type="ECO:0000256" key="11">
    <source>
        <dbReference type="ARBA" id="ARBA00023268"/>
    </source>
</evidence>
<dbReference type="InterPro" id="IPR015864">
    <property type="entry name" value="FAD_synthase"/>
</dbReference>
<dbReference type="PANTHER" id="PTHR22749">
    <property type="entry name" value="RIBOFLAVIN KINASE/FMN ADENYLYLTRANSFERASE"/>
    <property type="match status" value="1"/>
</dbReference>
<accession>A0A1F7WFV1</accession>
<dbReference type="CDD" id="cd02064">
    <property type="entry name" value="FAD_synthetase_N"/>
    <property type="match status" value="1"/>
</dbReference>
<evidence type="ECO:0000256" key="14">
    <source>
        <dbReference type="PIRNR" id="PIRNR004491"/>
    </source>
</evidence>
<dbReference type="Proteomes" id="UP000178735">
    <property type="component" value="Unassembled WGS sequence"/>
</dbReference>
<evidence type="ECO:0000256" key="13">
    <source>
        <dbReference type="ARBA" id="ARBA00049494"/>
    </source>
</evidence>
<keyword evidence="9 14" id="KW-0274">FAD</keyword>
<dbReference type="NCBIfam" id="NF004160">
    <property type="entry name" value="PRK05627.1-3"/>
    <property type="match status" value="1"/>
</dbReference>
<dbReference type="PANTHER" id="PTHR22749:SF6">
    <property type="entry name" value="RIBOFLAVIN KINASE"/>
    <property type="match status" value="1"/>
</dbReference>
<feature type="domain" description="Riboflavin kinase" evidence="15">
    <location>
        <begin position="183"/>
        <end position="311"/>
    </location>
</feature>
<proteinExistence type="inferred from homology"/>
<protein>
    <recommendedName>
        <fullName evidence="14">Riboflavin biosynthesis protein</fullName>
    </recommendedName>
    <domain>
        <recommendedName>
            <fullName evidence="14">Riboflavin kinase</fullName>
            <ecNumber evidence="14">2.7.1.26</ecNumber>
        </recommendedName>
        <alternativeName>
            <fullName evidence="14">Flavokinase</fullName>
        </alternativeName>
    </domain>
    <domain>
        <recommendedName>
            <fullName evidence="14">FMN adenylyltransferase</fullName>
            <ecNumber evidence="14">2.7.7.2</ecNumber>
        </recommendedName>
        <alternativeName>
            <fullName evidence="14">FAD pyrophosphorylase</fullName>
        </alternativeName>
        <alternativeName>
            <fullName evidence="14">FAD synthase</fullName>
        </alternativeName>
    </domain>
</protein>
<dbReference type="Pfam" id="PF06574">
    <property type="entry name" value="FAD_syn"/>
    <property type="match status" value="1"/>
</dbReference>
<dbReference type="InterPro" id="IPR004821">
    <property type="entry name" value="Cyt_trans-like"/>
</dbReference>
<dbReference type="SUPFAM" id="SSF52374">
    <property type="entry name" value="Nucleotidylyl transferase"/>
    <property type="match status" value="1"/>
</dbReference>
<comment type="pathway">
    <text evidence="1 14">Cofactor biosynthesis; FAD biosynthesis; FAD from FMN: step 1/1.</text>
</comment>
<dbReference type="Gene3D" id="2.40.30.30">
    <property type="entry name" value="Riboflavin kinase-like"/>
    <property type="match status" value="1"/>
</dbReference>
<evidence type="ECO:0000313" key="17">
    <source>
        <dbReference type="Proteomes" id="UP000178735"/>
    </source>
</evidence>
<keyword evidence="6 14" id="KW-0548">Nucleotidyltransferase</keyword>
<dbReference type="STRING" id="1817813.A2008_10940"/>
<evidence type="ECO:0000256" key="7">
    <source>
        <dbReference type="ARBA" id="ARBA00022741"/>
    </source>
</evidence>
<dbReference type="InterPro" id="IPR014729">
    <property type="entry name" value="Rossmann-like_a/b/a_fold"/>
</dbReference>
<evidence type="ECO:0000256" key="2">
    <source>
        <dbReference type="ARBA" id="ARBA00005201"/>
    </source>
</evidence>
<dbReference type="Gene3D" id="3.40.50.620">
    <property type="entry name" value="HUPs"/>
    <property type="match status" value="1"/>
</dbReference>
<keyword evidence="8 14" id="KW-0418">Kinase</keyword>
<comment type="similarity">
    <text evidence="14">Belongs to the ribF family.</text>
</comment>
<evidence type="ECO:0000256" key="3">
    <source>
        <dbReference type="ARBA" id="ARBA00022630"/>
    </source>
</evidence>
<dbReference type="GO" id="GO:0005524">
    <property type="term" value="F:ATP binding"/>
    <property type="evidence" value="ECO:0007669"/>
    <property type="project" value="UniProtKB-UniRule"/>
</dbReference>
<keyword evidence="3 14" id="KW-0285">Flavoprotein</keyword>
<dbReference type="NCBIfam" id="NF004162">
    <property type="entry name" value="PRK05627.1-5"/>
    <property type="match status" value="1"/>
</dbReference>
<dbReference type="InterPro" id="IPR015865">
    <property type="entry name" value="Riboflavin_kinase_bac/euk"/>
</dbReference>
<evidence type="ECO:0000256" key="5">
    <source>
        <dbReference type="ARBA" id="ARBA00022679"/>
    </source>
</evidence>
<dbReference type="SMART" id="SM00904">
    <property type="entry name" value="Flavokinase"/>
    <property type="match status" value="1"/>
</dbReference>
<evidence type="ECO:0000256" key="1">
    <source>
        <dbReference type="ARBA" id="ARBA00004726"/>
    </source>
</evidence>
<evidence type="ECO:0000256" key="9">
    <source>
        <dbReference type="ARBA" id="ARBA00022827"/>
    </source>
</evidence>
<dbReference type="InterPro" id="IPR023468">
    <property type="entry name" value="Riboflavin_kinase"/>
</dbReference>
<dbReference type="EMBL" id="MGFH01000228">
    <property type="protein sequence ID" value="OGM01726.1"/>
    <property type="molecule type" value="Genomic_DNA"/>
</dbReference>
<dbReference type="GO" id="GO:0009398">
    <property type="term" value="P:FMN biosynthetic process"/>
    <property type="evidence" value="ECO:0007669"/>
    <property type="project" value="UniProtKB-UniRule"/>
</dbReference>
<dbReference type="UniPathway" id="UPA00276">
    <property type="reaction ID" value="UER00406"/>
</dbReference>
<evidence type="ECO:0000256" key="8">
    <source>
        <dbReference type="ARBA" id="ARBA00022777"/>
    </source>
</evidence>
<dbReference type="EC" id="2.7.7.2" evidence="14"/>
<dbReference type="InterPro" id="IPR023465">
    <property type="entry name" value="Riboflavin_kinase_dom_sf"/>
</dbReference>
<evidence type="ECO:0000259" key="15">
    <source>
        <dbReference type="SMART" id="SM00904"/>
    </source>
</evidence>
<keyword evidence="4 14" id="KW-0288">FMN</keyword>
<organism evidence="16 17">
    <name type="scientific">Candidatus Wallbacteria bacterium GWC2_49_35</name>
    <dbReference type="NCBI Taxonomy" id="1817813"/>
    <lineage>
        <taxon>Bacteria</taxon>
        <taxon>Candidatus Walliibacteriota</taxon>
    </lineage>
</organism>
<dbReference type="AlphaFoldDB" id="A0A1F7WFV1"/>
<evidence type="ECO:0000256" key="10">
    <source>
        <dbReference type="ARBA" id="ARBA00022840"/>
    </source>
</evidence>
<sequence length="316" mass="35273">MKTIYGIENYINSGRPVFAAMGAFDGIHYGHTRLIKQAAEAAHKNGGEAVVLTFKPHPRCFISSDRRFELITTYARKENIISELGVDTMVVVDFNETISHMPPSEFIEEFLVKKLKVSEVFIGFNFYFGAKRAGNAETLESAGAKYGFRVNVLSPIEIGNFVVSSSKIRLLIDTGAVDEVIKFMGRPFELSGKVVHGDGLGRKLNIPTANIEVPDEGIMIPKIGVYAVKCRVRGEVLNAVMNIGTRPTIYEKKSTIVTLELHIISYNGDIYGETVDAYFIKRLRDEKKFVDFKALCAQIEDDINSASEYFDEFSNI</sequence>
<dbReference type="UniPathway" id="UPA00277">
    <property type="reaction ID" value="UER00407"/>
</dbReference>
<comment type="catalytic activity">
    <reaction evidence="13 14">
        <text>FMN + ATP + H(+) = FAD + diphosphate</text>
        <dbReference type="Rhea" id="RHEA:17237"/>
        <dbReference type="ChEBI" id="CHEBI:15378"/>
        <dbReference type="ChEBI" id="CHEBI:30616"/>
        <dbReference type="ChEBI" id="CHEBI:33019"/>
        <dbReference type="ChEBI" id="CHEBI:57692"/>
        <dbReference type="ChEBI" id="CHEBI:58210"/>
        <dbReference type="EC" id="2.7.7.2"/>
    </reaction>
</comment>
<evidence type="ECO:0000313" key="16">
    <source>
        <dbReference type="EMBL" id="OGM01726.1"/>
    </source>
</evidence>
<keyword evidence="7 14" id="KW-0547">Nucleotide-binding</keyword>
<dbReference type="FunFam" id="3.40.50.620:FF:000021">
    <property type="entry name" value="Riboflavin biosynthesis protein"/>
    <property type="match status" value="1"/>
</dbReference>
<comment type="caution">
    <text evidence="16">The sequence shown here is derived from an EMBL/GenBank/DDBJ whole genome shotgun (WGS) entry which is preliminary data.</text>
</comment>
<dbReference type="PIRSF" id="PIRSF004491">
    <property type="entry name" value="FAD_Synth"/>
    <property type="match status" value="1"/>
</dbReference>
<dbReference type="SUPFAM" id="SSF82114">
    <property type="entry name" value="Riboflavin kinase-like"/>
    <property type="match status" value="1"/>
</dbReference>
<dbReference type="Pfam" id="PF01687">
    <property type="entry name" value="Flavokinase"/>
    <property type="match status" value="1"/>
</dbReference>
<gene>
    <name evidence="16" type="ORF">A2008_10940</name>
</gene>
<dbReference type="EC" id="2.7.1.26" evidence="14"/>
<evidence type="ECO:0000256" key="4">
    <source>
        <dbReference type="ARBA" id="ARBA00022643"/>
    </source>
</evidence>
<dbReference type="GO" id="GO:0006747">
    <property type="term" value="P:FAD biosynthetic process"/>
    <property type="evidence" value="ECO:0007669"/>
    <property type="project" value="UniProtKB-UniRule"/>
</dbReference>
<evidence type="ECO:0000256" key="12">
    <source>
        <dbReference type="ARBA" id="ARBA00047880"/>
    </source>
</evidence>
<comment type="catalytic activity">
    <reaction evidence="12 14">
        <text>riboflavin + ATP = FMN + ADP + H(+)</text>
        <dbReference type="Rhea" id="RHEA:14357"/>
        <dbReference type="ChEBI" id="CHEBI:15378"/>
        <dbReference type="ChEBI" id="CHEBI:30616"/>
        <dbReference type="ChEBI" id="CHEBI:57986"/>
        <dbReference type="ChEBI" id="CHEBI:58210"/>
        <dbReference type="ChEBI" id="CHEBI:456216"/>
        <dbReference type="EC" id="2.7.1.26"/>
    </reaction>
</comment>
<name>A0A1F7WFV1_9BACT</name>
<keyword evidence="5 14" id="KW-0808">Transferase</keyword>
<dbReference type="InterPro" id="IPR002606">
    <property type="entry name" value="Riboflavin_kinase_bac"/>
</dbReference>
<dbReference type="GO" id="GO:0003919">
    <property type="term" value="F:FMN adenylyltransferase activity"/>
    <property type="evidence" value="ECO:0007669"/>
    <property type="project" value="UniProtKB-UniRule"/>
</dbReference>
<reference evidence="16 17" key="1">
    <citation type="journal article" date="2016" name="Nat. Commun.">
        <title>Thousands of microbial genomes shed light on interconnected biogeochemical processes in an aquifer system.</title>
        <authorList>
            <person name="Anantharaman K."/>
            <person name="Brown C.T."/>
            <person name="Hug L.A."/>
            <person name="Sharon I."/>
            <person name="Castelle C.J."/>
            <person name="Probst A.J."/>
            <person name="Thomas B.C."/>
            <person name="Singh A."/>
            <person name="Wilkins M.J."/>
            <person name="Karaoz U."/>
            <person name="Brodie E.L."/>
            <person name="Williams K.H."/>
            <person name="Hubbard S.S."/>
            <person name="Banfield J.F."/>
        </authorList>
    </citation>
    <scope>NUCLEOTIDE SEQUENCE [LARGE SCALE GENOMIC DNA]</scope>
</reference>
<dbReference type="GO" id="GO:0009231">
    <property type="term" value="P:riboflavin biosynthetic process"/>
    <property type="evidence" value="ECO:0007669"/>
    <property type="project" value="InterPro"/>
</dbReference>